<name>A0ACC8XF75_9FIRM</name>
<reference evidence="1" key="1">
    <citation type="submission" date="2016-08" db="EMBL/GenBank/DDBJ databases">
        <authorList>
            <person name="Ngugi D.K."/>
            <person name="Miyake S."/>
            <person name="Stingl U."/>
        </authorList>
    </citation>
    <scope>NUCLEOTIDE SEQUENCE</scope>
    <source>
        <strain evidence="1">SCG-B11WGA-EpuloA1</strain>
    </source>
</reference>
<evidence type="ECO:0000313" key="2">
    <source>
        <dbReference type="Proteomes" id="UP000188605"/>
    </source>
</evidence>
<protein>
    <submittedName>
        <fullName evidence="1">Sodium:proton antiporter</fullName>
    </submittedName>
</protein>
<organism evidence="1 2">
    <name type="scientific">Candidatus Epulonipiscium fishelsonii</name>
    <dbReference type="NCBI Taxonomy" id="77094"/>
    <lineage>
        <taxon>Bacteria</taxon>
        <taxon>Bacillati</taxon>
        <taxon>Bacillota</taxon>
        <taxon>Clostridia</taxon>
        <taxon>Lachnospirales</taxon>
        <taxon>Lachnospiraceae</taxon>
        <taxon>Candidatus Epulonipiscium</taxon>
    </lineage>
</organism>
<gene>
    <name evidence="1" type="ORF">AN396_03060</name>
</gene>
<proteinExistence type="predicted"/>
<evidence type="ECO:0000313" key="1">
    <source>
        <dbReference type="EMBL" id="ONI41813.1"/>
    </source>
</evidence>
<comment type="caution">
    <text evidence="1">The sequence shown here is derived from an EMBL/GenBank/DDBJ whole genome shotgun (WGS) entry which is preliminary data.</text>
</comment>
<accession>A0ACC8XF75</accession>
<dbReference type="Proteomes" id="UP000188605">
    <property type="component" value="Unassembled WGS sequence"/>
</dbReference>
<keyword evidence="2" id="KW-1185">Reference proteome</keyword>
<sequence>MEYTYLLTICIILVSTKVFSLFTGKFQMPQVVGALFAGLLLGPAMLNVLQPSEFLHNLAELGVIVIMFGAGMETSLDDLKKSGKMSFLVALFGVIIPLGLGALLSFGFNKEGILLEHIFIGVVLTATSVSITVETLKELGKLSTKVGNTILAAALIDDILGLICLTIVTSLGGSGVNIFVVIIKILLFFVFAIAVGMVSKKFFDWMTTTTHNHNLHRFPVAAFALCLFMSWSAEVWFGVADIIGAFAAGVIISMTPKGHYIASKFSPLSYLLLTPIFFANIGLGVVLPEMDTTLIIFSVLLVIIAILSKLIGCGAAAKIAGFNIQKSIQIGLGMACRGEVALIVANKGRTMGLLPDQFFGPIIIMVVCCAVFTPILLKQAFKQSNVHNTHHVSSLTERFHLRSLADVTTHDILINKNDTTSNDTLEDNIAEEV</sequence>
<dbReference type="EMBL" id="LJDB01000028">
    <property type="protein sequence ID" value="ONI41813.1"/>
    <property type="molecule type" value="Genomic_DNA"/>
</dbReference>